<feature type="domain" description="Cupin type-2" evidence="2">
    <location>
        <begin position="74"/>
        <end position="139"/>
    </location>
</feature>
<proteinExistence type="predicted"/>
<dbReference type="PANTHER" id="PTHR35848">
    <property type="entry name" value="OXALATE-BINDING PROTEIN"/>
    <property type="match status" value="1"/>
</dbReference>
<dbReference type="Gene3D" id="2.60.120.10">
    <property type="entry name" value="Jelly Rolls"/>
    <property type="match status" value="1"/>
</dbReference>
<evidence type="ECO:0000259" key="2">
    <source>
        <dbReference type="Pfam" id="PF07883"/>
    </source>
</evidence>
<dbReference type="AlphaFoldDB" id="A0A7X5LJW8"/>
<gene>
    <name evidence="3" type="ORF">GTH32_05875</name>
</gene>
<dbReference type="Proteomes" id="UP000470213">
    <property type="component" value="Unassembled WGS sequence"/>
</dbReference>
<dbReference type="SUPFAM" id="SSF51182">
    <property type="entry name" value="RmlC-like cupins"/>
    <property type="match status" value="1"/>
</dbReference>
<accession>A0A7X5LJW8</accession>
<dbReference type="GO" id="GO:0046872">
    <property type="term" value="F:metal ion binding"/>
    <property type="evidence" value="ECO:0007669"/>
    <property type="project" value="UniProtKB-KW"/>
</dbReference>
<evidence type="ECO:0000256" key="1">
    <source>
        <dbReference type="ARBA" id="ARBA00022723"/>
    </source>
</evidence>
<sequence length="159" mass="17462">MKSTQIRKRGLCIGALGLFMWVGLIPLCTQAQDMSSFVLPQQKAATEQGDGWIFYQYYNDATVGTTQSLVGMAVLNAGKEIHPPHRHSDEEFLLVTQGEGEWSVKGEVFKAEAGDLLYAAPWDSHGVKNTGSEALVFVVFKWQSAGVTAVKKPKETLDK</sequence>
<reference evidence="3 4" key="1">
    <citation type="submission" date="2020-01" db="EMBL/GenBank/DDBJ databases">
        <authorList>
            <person name="Chen J."/>
            <person name="Zhu S."/>
            <person name="Yang J."/>
        </authorList>
    </citation>
    <scope>NUCLEOTIDE SEQUENCE [LARGE SCALE GENOMIC DNA]</scope>
    <source>
        <strain evidence="3 4">345S023</strain>
    </source>
</reference>
<keyword evidence="4" id="KW-1185">Reference proteome</keyword>
<evidence type="ECO:0000313" key="3">
    <source>
        <dbReference type="EMBL" id="NDV90725.1"/>
    </source>
</evidence>
<name>A0A7X5LJW8_9ALTE</name>
<keyword evidence="1" id="KW-0479">Metal-binding</keyword>
<dbReference type="RefSeq" id="WP_163084308.1">
    <property type="nucleotide sequence ID" value="NZ_JAAAWN010000005.1"/>
</dbReference>
<dbReference type="InterPro" id="IPR011051">
    <property type="entry name" value="RmlC_Cupin_sf"/>
</dbReference>
<dbReference type="InterPro" id="IPR013096">
    <property type="entry name" value="Cupin_2"/>
</dbReference>
<dbReference type="Pfam" id="PF07883">
    <property type="entry name" value="Cupin_2"/>
    <property type="match status" value="1"/>
</dbReference>
<dbReference type="EMBL" id="JAAAWN010000005">
    <property type="protein sequence ID" value="NDV90725.1"/>
    <property type="molecule type" value="Genomic_DNA"/>
</dbReference>
<dbReference type="InterPro" id="IPR014710">
    <property type="entry name" value="RmlC-like_jellyroll"/>
</dbReference>
<dbReference type="InterPro" id="IPR051610">
    <property type="entry name" value="GPI/OXD"/>
</dbReference>
<organism evidence="3 4">
    <name type="scientific">Alteromonas profundi</name>
    <dbReference type="NCBI Taxonomy" id="2696062"/>
    <lineage>
        <taxon>Bacteria</taxon>
        <taxon>Pseudomonadati</taxon>
        <taxon>Pseudomonadota</taxon>
        <taxon>Gammaproteobacteria</taxon>
        <taxon>Alteromonadales</taxon>
        <taxon>Alteromonadaceae</taxon>
        <taxon>Alteromonas/Salinimonas group</taxon>
        <taxon>Alteromonas</taxon>
    </lineage>
</organism>
<dbReference type="PANTHER" id="PTHR35848:SF6">
    <property type="entry name" value="CUPIN TYPE-2 DOMAIN-CONTAINING PROTEIN"/>
    <property type="match status" value="1"/>
</dbReference>
<comment type="caution">
    <text evidence="3">The sequence shown here is derived from an EMBL/GenBank/DDBJ whole genome shotgun (WGS) entry which is preliminary data.</text>
</comment>
<evidence type="ECO:0000313" key="4">
    <source>
        <dbReference type="Proteomes" id="UP000470213"/>
    </source>
</evidence>
<protein>
    <submittedName>
        <fullName evidence="3">Cupin domain-containing protein</fullName>
    </submittedName>
</protein>